<dbReference type="Pfam" id="PF00353">
    <property type="entry name" value="HemolysinCabind"/>
    <property type="match status" value="11"/>
</dbReference>
<feature type="domain" description="Haemolysin-type calcium binding-related" evidence="3">
    <location>
        <begin position="671"/>
        <end position="706"/>
    </location>
</feature>
<keyword evidence="2" id="KW-0964">Secreted</keyword>
<dbReference type="PANTHER" id="PTHR38340:SF1">
    <property type="entry name" value="S-LAYER PROTEIN"/>
    <property type="match status" value="1"/>
</dbReference>
<dbReference type="InterPro" id="IPR050557">
    <property type="entry name" value="RTX_toxin/Mannuronan_C5-epim"/>
</dbReference>
<name>A0ABZ0VQH7_9HYPH</name>
<protein>
    <submittedName>
        <fullName evidence="4">Calcium-binding protein</fullName>
    </submittedName>
</protein>
<dbReference type="InterPro" id="IPR001343">
    <property type="entry name" value="Hemolysn_Ca-bd"/>
</dbReference>
<gene>
    <name evidence="4" type="ORF">U0R22_003404</name>
</gene>
<accession>A0ABZ0VQH7</accession>
<feature type="domain" description="Haemolysin-type calcium binding-related" evidence="3">
    <location>
        <begin position="1506"/>
        <end position="1544"/>
    </location>
</feature>
<feature type="domain" description="Haemolysin-type calcium binding-related" evidence="3">
    <location>
        <begin position="1636"/>
        <end position="1678"/>
    </location>
</feature>
<feature type="domain" description="Haemolysin-type calcium binding-related" evidence="3">
    <location>
        <begin position="389"/>
        <end position="422"/>
    </location>
</feature>
<comment type="subcellular location">
    <subcellularLocation>
        <location evidence="1">Secreted</location>
    </subcellularLocation>
</comment>
<dbReference type="Proteomes" id="UP001322481">
    <property type="component" value="Chromosome"/>
</dbReference>
<evidence type="ECO:0000256" key="1">
    <source>
        <dbReference type="ARBA" id="ARBA00004613"/>
    </source>
</evidence>
<feature type="domain" description="Haemolysin-type calcium binding-related" evidence="3">
    <location>
        <begin position="1160"/>
        <end position="1194"/>
    </location>
</feature>
<dbReference type="EMBL" id="CP139858">
    <property type="protein sequence ID" value="WQB99228.1"/>
    <property type="molecule type" value="Genomic_DNA"/>
</dbReference>
<proteinExistence type="predicted"/>
<keyword evidence="5" id="KW-1185">Reference proteome</keyword>
<dbReference type="Gene3D" id="2.150.10.10">
    <property type="entry name" value="Serralysin-like metalloprotease, C-terminal"/>
    <property type="match status" value="8"/>
</dbReference>
<dbReference type="PRINTS" id="PR00313">
    <property type="entry name" value="CABNDNGRPT"/>
</dbReference>
<evidence type="ECO:0000313" key="4">
    <source>
        <dbReference type="EMBL" id="WQB99228.1"/>
    </source>
</evidence>
<feature type="domain" description="Haemolysin-type calcium binding-related" evidence="3">
    <location>
        <begin position="1765"/>
        <end position="1807"/>
    </location>
</feature>
<evidence type="ECO:0000256" key="2">
    <source>
        <dbReference type="ARBA" id="ARBA00022525"/>
    </source>
</evidence>
<feature type="domain" description="Haemolysin-type calcium binding-related" evidence="3">
    <location>
        <begin position="1048"/>
        <end position="1082"/>
    </location>
</feature>
<evidence type="ECO:0000259" key="3">
    <source>
        <dbReference type="Pfam" id="PF06594"/>
    </source>
</evidence>
<reference evidence="4 5" key="1">
    <citation type="submission" date="2023-11" db="EMBL/GenBank/DDBJ databases">
        <authorList>
            <person name="Panchal A.K."/>
            <person name="Meaney J.S."/>
            <person name="Karas B.J."/>
            <person name="diCenzo G.C."/>
        </authorList>
    </citation>
    <scope>NUCLEOTIDE SEQUENCE [LARGE SCALE GENOMIC DNA]</scope>
    <source>
        <strain evidence="4 5">NZP2235</strain>
    </source>
</reference>
<dbReference type="RefSeq" id="WP_322414106.1">
    <property type="nucleotide sequence ID" value="NZ_CP139858.1"/>
</dbReference>
<dbReference type="Pfam" id="PF06594">
    <property type="entry name" value="HCBP_related"/>
    <property type="match status" value="10"/>
</dbReference>
<dbReference type="InterPro" id="IPR011049">
    <property type="entry name" value="Serralysin-like_metalloprot_C"/>
</dbReference>
<dbReference type="PROSITE" id="PS00330">
    <property type="entry name" value="HEMOLYSIN_CALCIUM"/>
    <property type="match status" value="7"/>
</dbReference>
<feature type="domain" description="Haemolysin-type calcium binding-related" evidence="3">
    <location>
        <begin position="920"/>
        <end position="950"/>
    </location>
</feature>
<sequence length="1947" mass="200711">MSSGNDTITGTSGADIIDAGEGDDIVNALGGNDTITGGKGNDILNGGAGNDTYNYIRGDGNDTITELSLGGSSDRLVFTGINQADVTLVRNGTDVMLVIAESAPGAGDGGSILLKDNFEDVTDRGIDRIVFADNSSWTRASLRAAWLAQVSTSGNDTITGFNTADTITGGAGNDIMDGGKGNDIYNYARGHGNDTIIEAASGGTDDRLVLQGINPSAVSLVRNGNDVTLVITESTPGAGDGGSVLLKDNFEDYYDQGVDKIVFGDGTIWTRAALRTAFLAQSSTSGNDVITGFAVNDTINAGAGNDQIFAGDGADMLTGGKGTDSLYGGAGNDTYIYARGDGNDTIQEDSGGGPDDRLVLTGINPADVTLVRIGNDASLVIAESASGAGDGGSILLKANFDEDNGQGVDKIVFADGTIWTRAELRAMYLAHASTAADDTIAGFAGVDTINAGAGNDVINAGAGNDDLRGGAGNDTLSGGDGSDTYRYARGDGNDTIIEGVSGGVDDRLVLDGINRSDVIVVRNGNDVIIFIAESAPGAGDGGSILLKDNVGPYPNSGVEGIVFADGTTWSRNDLLANVDYVGGTPGNDTITGTSGNDLVRAGKGNDTLLGGGGNDEYHYQRGDGTDTIIDEASGGVDDRLVLEAINPANVSLVRNGNDLTVVIAESAPGAGDGGSVLIKDTLDDDFYNSGIEKIVFADGTIWTRAQLRDMLLTSTSADETFVGFSGNDTYRYARGDGHDTISESRNGGNADQLLLTDINPSAVTLVRNGNDVTVVIAESAPGAGDGGWIVLKNSLDENYGQGVDKVVFADGTVWTPADIRVMLLDQASTSGNDTIAGFNTADTIRGAAGNDTLNGAGGDDIYLYARGEGNDTIFEGVNGGGNDRLVFSDINPSSVSLVRNGNDVTVVIAESTPGAGDGASIVLKDSLDENYGQGVDKIVFADGTIWTRADIRALLVSASGTSGDDTINGTGSSDIIAGHAGNDTLNGAGGDDTYLYARGDGHDTVVERQGEGGNDQLVFSDINPAAVSLVRNGNDVTVVIAESTPGAGDGGSVLLKDSLVDSWGLGVDKIAFADGTVWTRAQLRDMLLTSTSADEVLVGFSGDDTFRYARGDGHDTIVERQGEGSNDQLVFSDINPAAVSLVRNGNDVTVVIAESTPGAGDGGSVLLKDSLVDSWGLGVDKIAFADGTVWTRAQLRDMLLTSTSADEILVGFSGDDTFRYARGDGHDTIVERQGEGSNDQLVFSDINPAAVSLVRNGNDVTVVIAESTPGAGDGGSVLLKDSLVDSWGLGVDKIVFADGTIWTRAQLRDMLLTSTSADEVLVGFSGDDTFRYARGDGHDTIVERQGEGGNDQLVFSDINPAAVSLVRNGNDVTVVIAESTPGAGDGGSVLLKDSLVDSWGLGVDKIVFADGTIWTRSDMNAHISYVAGTAGNDTITGSAGNDDIRAGLGDDLLIGQTGNDTYTYILGDGNDVINEVTTGTDVDTLILGGINQTDVRFERPYNDWSDVVIRVLATGQTIRLDNQFDQKGGVEKIVFDNGSVLGGNDWSLDGVLTGLGAIYGTTNAETISGTSGDDRFVGLAGNDTLSGGTGSDTYLYSSGDGNDTINDNSGSTTDVDTLKLSNLNAGDVTFSLDGQNLRMSVNATGAIVTVQYQFYSTTANWGIEKVAFADGTEWDLATISANAWVRGTSGNDQMTLVSNGLTVSGGTGNDSFSYSGNGGHTFMFAKGDGNDTLTQTGSGYDRTDKLVLTDIDASEVGFMRSGDRLTISILGTDSVTSTYQYWGESRDGREYGIATIQFADGTIWDRAAINNHLGQYGTTGSDTLVGTASNERLSGFGGADTLQGAAGNDVLIGGAGADTLTGGADNDTFIFKAGFGLDTITDFTAGAASDDIIQFGNDVFADFASVLAAASQVGADTVITHDAGNTLTLKNVALANLHQDDFQFIAA</sequence>
<dbReference type="SUPFAM" id="SSF51120">
    <property type="entry name" value="beta-Roll"/>
    <property type="match status" value="15"/>
</dbReference>
<feature type="domain" description="Haemolysin-type calcium binding-related" evidence="3">
    <location>
        <begin position="1272"/>
        <end position="1306"/>
    </location>
</feature>
<organism evidence="4 5">
    <name type="scientific">Mesorhizobium huakuii</name>
    <dbReference type="NCBI Taxonomy" id="28104"/>
    <lineage>
        <taxon>Bacteria</taxon>
        <taxon>Pseudomonadati</taxon>
        <taxon>Pseudomonadota</taxon>
        <taxon>Alphaproteobacteria</taxon>
        <taxon>Hyphomicrobiales</taxon>
        <taxon>Phyllobacteriaceae</taxon>
        <taxon>Mesorhizobium</taxon>
    </lineage>
</organism>
<evidence type="ECO:0000313" key="5">
    <source>
        <dbReference type="Proteomes" id="UP001322481"/>
    </source>
</evidence>
<dbReference type="InterPro" id="IPR018511">
    <property type="entry name" value="Hemolysin-typ_Ca-bd_CS"/>
</dbReference>
<dbReference type="InterPro" id="IPR010566">
    <property type="entry name" value="Haemolys_ca-bd"/>
</dbReference>
<feature type="domain" description="Haemolysin-type calcium binding-related" evidence="3">
    <location>
        <begin position="1384"/>
        <end position="1417"/>
    </location>
</feature>
<dbReference type="PANTHER" id="PTHR38340">
    <property type="entry name" value="S-LAYER PROTEIN"/>
    <property type="match status" value="1"/>
</dbReference>